<dbReference type="RefSeq" id="WP_377571846.1">
    <property type="nucleotide sequence ID" value="NZ_JBHTMP010000023.1"/>
</dbReference>
<dbReference type="InterPro" id="IPR018720">
    <property type="entry name" value="DUF2249"/>
</dbReference>
<protein>
    <submittedName>
        <fullName evidence="3">DUF2249 domain-containing protein</fullName>
    </submittedName>
</protein>
<comment type="caution">
    <text evidence="3">The sequence shown here is derived from an EMBL/GenBank/DDBJ whole genome shotgun (WGS) entry which is preliminary data.</text>
</comment>
<gene>
    <name evidence="3" type="ORF">ACFQ4H_16460</name>
</gene>
<accession>A0ABW3YGD2</accession>
<sequence length="264" mass="27382">MSQSDADRRAAAAVVAHHTQLSTDLAGHVAALRDAATGQEAGSVWPQQRQVLLSWLREELVPHAAAEEAGLYPAAAEQPGGRLLVDGMLVEHQAITALVAEIEAAGTPVDAAAAARALAALFEVHLAKENNLILPLLLDAPQVSLADLLEGMHEMLGADEAAGGGCGCGGCGCSQGSADAPAPVLAVDARLDVRSLPHAERHARVLAAIGALPADGALVLVAPHAPRPLLAEIDARYPGQIDTQWLQEGPDVWQIRLHRQPATV</sequence>
<dbReference type="Pfam" id="PF10006">
    <property type="entry name" value="DUF2249"/>
    <property type="match status" value="1"/>
</dbReference>
<feature type="domain" description="Hemerythrin-like" evidence="1">
    <location>
        <begin position="13"/>
        <end position="137"/>
    </location>
</feature>
<evidence type="ECO:0000259" key="2">
    <source>
        <dbReference type="Pfam" id="PF10006"/>
    </source>
</evidence>
<reference evidence="4" key="1">
    <citation type="journal article" date="2019" name="Int. J. Syst. Evol. Microbiol.">
        <title>The Global Catalogue of Microorganisms (GCM) 10K type strain sequencing project: providing services to taxonomists for standard genome sequencing and annotation.</title>
        <authorList>
            <consortium name="The Broad Institute Genomics Platform"/>
            <consortium name="The Broad Institute Genome Sequencing Center for Infectious Disease"/>
            <person name="Wu L."/>
            <person name="Ma J."/>
        </authorList>
    </citation>
    <scope>NUCLEOTIDE SEQUENCE [LARGE SCALE GENOMIC DNA]</scope>
    <source>
        <strain evidence="4">JCM 31037</strain>
    </source>
</reference>
<evidence type="ECO:0000313" key="4">
    <source>
        <dbReference type="Proteomes" id="UP001597260"/>
    </source>
</evidence>
<feature type="domain" description="DUF2249" evidence="2">
    <location>
        <begin position="191"/>
        <end position="259"/>
    </location>
</feature>
<proteinExistence type="predicted"/>
<dbReference type="EMBL" id="JBHTMP010000023">
    <property type="protein sequence ID" value="MFD1322691.1"/>
    <property type="molecule type" value="Genomic_DNA"/>
</dbReference>
<dbReference type="Gene3D" id="1.20.120.520">
    <property type="entry name" value="nmb1532 protein domain like"/>
    <property type="match status" value="1"/>
</dbReference>
<evidence type="ECO:0000259" key="1">
    <source>
        <dbReference type="Pfam" id="PF01814"/>
    </source>
</evidence>
<evidence type="ECO:0000313" key="3">
    <source>
        <dbReference type="EMBL" id="MFD1322691.1"/>
    </source>
</evidence>
<organism evidence="3 4">
    <name type="scientific">Micromonospora sonneratiae</name>
    <dbReference type="NCBI Taxonomy" id="1184706"/>
    <lineage>
        <taxon>Bacteria</taxon>
        <taxon>Bacillati</taxon>
        <taxon>Actinomycetota</taxon>
        <taxon>Actinomycetes</taxon>
        <taxon>Micromonosporales</taxon>
        <taxon>Micromonosporaceae</taxon>
        <taxon>Micromonospora</taxon>
    </lineage>
</organism>
<dbReference type="Proteomes" id="UP001597260">
    <property type="component" value="Unassembled WGS sequence"/>
</dbReference>
<keyword evidence="4" id="KW-1185">Reference proteome</keyword>
<name>A0ABW3YGD2_9ACTN</name>
<dbReference type="InterPro" id="IPR012312">
    <property type="entry name" value="Hemerythrin-like"/>
</dbReference>
<dbReference type="Pfam" id="PF01814">
    <property type="entry name" value="Hemerythrin"/>
    <property type="match status" value="1"/>
</dbReference>